<keyword evidence="6" id="KW-0805">Transcription regulation</keyword>
<sequence length="622" mass="67762">MSARRGHCPSCGASPEKAVIDSAAGVMLCTGCGLVLEPMLLADSLEAVETECRTVAPMRAIHSLPANPSASNAGNALAPASSTAPGKSPTHTTTDLRQSKLDIRHHAKESRRIRDYISGVATALQLAGLVDRCHYLFDAISLQPRVRLGRNGELIAAVCLVAAAREQRRVVTIKQMASAVGTSTRELGKVMRQYHPQLPLATHSVDGTSLVDTIVNRVYHGYREARATLASPSSPALPILDNNIFHTAHQRAVTETAGQLQAFATESCLGAGCNPLGRCAATVFLAITAHAYDHKTDPAKEDPMVAGETDAAMLCLDPGPLRLDDDGDSVGFNWNGEDDVGRIVTWIMARVIPEMGVSLRSVRARYDELRRAVLCHAAYLPWAPATLSNDVRRYARDVAQYHKELVPRVRTAPAMDQQPMAYLDADPPLNPKRRRKTEAIVSANAARVGSKPPTQETSSSSSHDSIAPKPAKLRDMTTTATDFAHQDRRQPTDNIAAHLLQQVDPNLPLVDRVAMVRLYLAGVPWATSRSFSSDRLAWLMKRYSHHVPPCPTGADQFMYSPGRDLQALDPEFQVRDLLEGCPFCGEWHGFRKRRLVVAAEAGGSAESRQPPVSDREIDLYLK</sequence>
<dbReference type="CDD" id="cd00043">
    <property type="entry name" value="CYCLIN_SF"/>
    <property type="match status" value="1"/>
</dbReference>
<dbReference type="PANTHER" id="PTHR11618:SF4">
    <property type="entry name" value="TRANSCRIPTION FACTOR IIIB 90 KDA SUBUNIT"/>
    <property type="match status" value="1"/>
</dbReference>
<dbReference type="InterPro" id="IPR013137">
    <property type="entry name" value="Znf_TFIIB"/>
</dbReference>
<dbReference type="GO" id="GO:0001006">
    <property type="term" value="F:RNA polymerase III type 3 promoter sequence-specific DNA binding"/>
    <property type="evidence" value="ECO:0007669"/>
    <property type="project" value="TreeGrafter"/>
</dbReference>
<dbReference type="AlphaFoldDB" id="A0A9W8AG83"/>
<feature type="compositionally biased region" description="Low complexity" evidence="10">
    <location>
        <begin position="66"/>
        <end position="82"/>
    </location>
</feature>
<evidence type="ECO:0000256" key="1">
    <source>
        <dbReference type="ARBA" id="ARBA00004123"/>
    </source>
</evidence>
<evidence type="ECO:0000256" key="6">
    <source>
        <dbReference type="ARBA" id="ARBA00023015"/>
    </source>
</evidence>
<evidence type="ECO:0000256" key="10">
    <source>
        <dbReference type="SAM" id="MobiDB-lite"/>
    </source>
</evidence>
<feature type="compositionally biased region" description="Polar residues" evidence="10">
    <location>
        <begin position="83"/>
        <end position="96"/>
    </location>
</feature>
<keyword evidence="7" id="KW-0804">Transcription</keyword>
<keyword evidence="5" id="KW-0862">Zinc</keyword>
<comment type="subcellular location">
    <subcellularLocation>
        <location evidence="1">Nucleus</location>
    </subcellularLocation>
</comment>
<comment type="caution">
    <text evidence="12">The sequence shown here is derived from an EMBL/GenBank/DDBJ whole genome shotgun (WGS) entry which is preliminary data.</text>
</comment>
<evidence type="ECO:0000256" key="2">
    <source>
        <dbReference type="ARBA" id="ARBA00010857"/>
    </source>
</evidence>
<evidence type="ECO:0000256" key="7">
    <source>
        <dbReference type="ARBA" id="ARBA00023163"/>
    </source>
</evidence>
<evidence type="ECO:0000256" key="8">
    <source>
        <dbReference type="ARBA" id="ARBA00023242"/>
    </source>
</evidence>
<feature type="region of interest" description="Disordered" evidence="10">
    <location>
        <begin position="441"/>
        <end position="471"/>
    </location>
</feature>
<dbReference type="InterPro" id="IPR036915">
    <property type="entry name" value="Cyclin-like_sf"/>
</dbReference>
<dbReference type="GO" id="GO:0005634">
    <property type="term" value="C:nucleus"/>
    <property type="evidence" value="ECO:0007669"/>
    <property type="project" value="UniProtKB-SubCell"/>
</dbReference>
<evidence type="ECO:0000313" key="12">
    <source>
        <dbReference type="EMBL" id="KAJ1927241.1"/>
    </source>
</evidence>
<dbReference type="GO" id="GO:0097550">
    <property type="term" value="C:transcription preinitiation complex"/>
    <property type="evidence" value="ECO:0007669"/>
    <property type="project" value="TreeGrafter"/>
</dbReference>
<dbReference type="GO" id="GO:0000126">
    <property type="term" value="C:transcription factor TFIIIB complex"/>
    <property type="evidence" value="ECO:0007669"/>
    <property type="project" value="TreeGrafter"/>
</dbReference>
<feature type="region of interest" description="Disordered" evidence="10">
    <location>
        <begin position="66"/>
        <end position="97"/>
    </location>
</feature>
<proteinExistence type="inferred from homology"/>
<evidence type="ECO:0000259" key="11">
    <source>
        <dbReference type="PROSITE" id="PS51134"/>
    </source>
</evidence>
<gene>
    <name evidence="12" type="ORF">IWQ60_003091</name>
</gene>
<accession>A0A9W8AG83</accession>
<keyword evidence="8" id="KW-0539">Nucleus</keyword>
<dbReference type="GO" id="GO:0070897">
    <property type="term" value="P:transcription preinitiation complex assembly"/>
    <property type="evidence" value="ECO:0007669"/>
    <property type="project" value="InterPro"/>
</dbReference>
<dbReference type="InterPro" id="IPR000812">
    <property type="entry name" value="TFIIB"/>
</dbReference>
<keyword evidence="4 9" id="KW-0863">Zinc-finger</keyword>
<keyword evidence="3" id="KW-0479">Metal-binding</keyword>
<dbReference type="Proteomes" id="UP001150569">
    <property type="component" value="Unassembled WGS sequence"/>
</dbReference>
<protein>
    <recommendedName>
        <fullName evidence="11">TFIIB-type domain-containing protein</fullName>
    </recommendedName>
</protein>
<dbReference type="GO" id="GO:0008270">
    <property type="term" value="F:zinc ion binding"/>
    <property type="evidence" value="ECO:0007669"/>
    <property type="project" value="UniProtKB-KW"/>
</dbReference>
<dbReference type="PANTHER" id="PTHR11618">
    <property type="entry name" value="TRANSCRIPTION INITIATION FACTOR IIB-RELATED"/>
    <property type="match status" value="1"/>
</dbReference>
<organism evidence="12 13">
    <name type="scientific">Tieghemiomyces parasiticus</name>
    <dbReference type="NCBI Taxonomy" id="78921"/>
    <lineage>
        <taxon>Eukaryota</taxon>
        <taxon>Fungi</taxon>
        <taxon>Fungi incertae sedis</taxon>
        <taxon>Zoopagomycota</taxon>
        <taxon>Kickxellomycotina</taxon>
        <taxon>Dimargaritomycetes</taxon>
        <taxon>Dimargaritales</taxon>
        <taxon>Dimargaritaceae</taxon>
        <taxon>Tieghemiomyces</taxon>
    </lineage>
</organism>
<evidence type="ECO:0000313" key="13">
    <source>
        <dbReference type="Proteomes" id="UP001150569"/>
    </source>
</evidence>
<keyword evidence="13" id="KW-1185">Reference proteome</keyword>
<dbReference type="SUPFAM" id="SSF57783">
    <property type="entry name" value="Zinc beta-ribbon"/>
    <property type="match status" value="1"/>
</dbReference>
<evidence type="ECO:0000256" key="5">
    <source>
        <dbReference type="ARBA" id="ARBA00022833"/>
    </source>
</evidence>
<dbReference type="GO" id="GO:0000995">
    <property type="term" value="F:RNA polymerase III general transcription initiation factor activity"/>
    <property type="evidence" value="ECO:0007669"/>
    <property type="project" value="TreeGrafter"/>
</dbReference>
<evidence type="ECO:0000256" key="9">
    <source>
        <dbReference type="PROSITE-ProRule" id="PRU00469"/>
    </source>
</evidence>
<dbReference type="OrthoDB" id="511529at2759"/>
<evidence type="ECO:0000256" key="3">
    <source>
        <dbReference type="ARBA" id="ARBA00022723"/>
    </source>
</evidence>
<comment type="similarity">
    <text evidence="2">Belongs to the TFIIB family.</text>
</comment>
<dbReference type="EMBL" id="JANBPT010000127">
    <property type="protein sequence ID" value="KAJ1927241.1"/>
    <property type="molecule type" value="Genomic_DNA"/>
</dbReference>
<dbReference type="PROSITE" id="PS51134">
    <property type="entry name" value="ZF_TFIIB"/>
    <property type="match status" value="1"/>
</dbReference>
<evidence type="ECO:0000256" key="4">
    <source>
        <dbReference type="ARBA" id="ARBA00022771"/>
    </source>
</evidence>
<dbReference type="SUPFAM" id="SSF47954">
    <property type="entry name" value="Cyclin-like"/>
    <property type="match status" value="1"/>
</dbReference>
<feature type="domain" description="TFIIB-type" evidence="11">
    <location>
        <begin position="2"/>
        <end position="37"/>
    </location>
</feature>
<name>A0A9W8AG83_9FUNG</name>
<dbReference type="Gene3D" id="1.10.472.170">
    <property type="match status" value="1"/>
</dbReference>
<reference evidence="12" key="1">
    <citation type="submission" date="2022-07" db="EMBL/GenBank/DDBJ databases">
        <title>Phylogenomic reconstructions and comparative analyses of Kickxellomycotina fungi.</title>
        <authorList>
            <person name="Reynolds N.K."/>
            <person name="Stajich J.E."/>
            <person name="Barry K."/>
            <person name="Grigoriev I.V."/>
            <person name="Crous P."/>
            <person name="Smith M.E."/>
        </authorList>
    </citation>
    <scope>NUCLEOTIDE SEQUENCE</scope>
    <source>
        <strain evidence="12">RSA 861</strain>
    </source>
</reference>